<reference evidence="2" key="2">
    <citation type="submission" date="2015-06" db="UniProtKB">
        <authorList>
            <consortium name="EnsemblPlants"/>
        </authorList>
    </citation>
    <scope>IDENTIFICATION</scope>
</reference>
<reference evidence="3" key="1">
    <citation type="submission" date="2013-06" db="EMBL/GenBank/DDBJ databases">
        <authorList>
            <person name="Zhao Q."/>
        </authorList>
    </citation>
    <scope>NUCLEOTIDE SEQUENCE</scope>
    <source>
        <strain evidence="3">cv. W1943</strain>
    </source>
</reference>
<dbReference type="HOGENOM" id="CLU_1484320_0_0_1"/>
<evidence type="ECO:0000313" key="3">
    <source>
        <dbReference type="Proteomes" id="UP000008022"/>
    </source>
</evidence>
<feature type="compositionally biased region" description="Low complexity" evidence="1">
    <location>
        <begin position="120"/>
        <end position="133"/>
    </location>
</feature>
<dbReference type="Gramene" id="ORUFI12G10300.1">
    <property type="protein sequence ID" value="ORUFI12G10300.1"/>
    <property type="gene ID" value="ORUFI12G10300"/>
</dbReference>
<protein>
    <submittedName>
        <fullName evidence="2">Uncharacterized protein</fullName>
    </submittedName>
</protein>
<accession>A0A0E0RG92</accession>
<dbReference type="Proteomes" id="UP000008022">
    <property type="component" value="Unassembled WGS sequence"/>
</dbReference>
<evidence type="ECO:0000256" key="1">
    <source>
        <dbReference type="SAM" id="MobiDB-lite"/>
    </source>
</evidence>
<dbReference type="AlphaFoldDB" id="A0A0E0RG92"/>
<evidence type="ECO:0000313" key="2">
    <source>
        <dbReference type="EnsemblPlants" id="ORUFI12G10300.1"/>
    </source>
</evidence>
<name>A0A0E0RG92_ORYRU</name>
<dbReference type="EnsemblPlants" id="ORUFI12G10300.1">
    <property type="protein sequence ID" value="ORUFI12G10300.1"/>
    <property type="gene ID" value="ORUFI12G10300"/>
</dbReference>
<feature type="region of interest" description="Disordered" evidence="1">
    <location>
        <begin position="72"/>
        <end position="133"/>
    </location>
</feature>
<proteinExistence type="predicted"/>
<feature type="compositionally biased region" description="Low complexity" evidence="1">
    <location>
        <begin position="72"/>
        <end position="81"/>
    </location>
</feature>
<feature type="compositionally biased region" description="Pro residues" evidence="1">
    <location>
        <begin position="82"/>
        <end position="105"/>
    </location>
</feature>
<sequence length="182" mass="19136">MTDELELVVGYTIELALKYLRGLLRRESGARLDPSARPYLFLFPSAIFPLPLYSRSSLLARLYLLSTAAPSPQPTTPSLSAAPPPPPPPPPAAPLPLRPLPPQPRPTAACSTLARRRRPPSAGDALPSAGGALSSAASLSSPAQWRQPLPVSASAITSSLRRTVGRSPSRHDLGAAACLPLM</sequence>
<keyword evidence="3" id="KW-1185">Reference proteome</keyword>
<organism evidence="2 3">
    <name type="scientific">Oryza rufipogon</name>
    <name type="common">Brownbeard rice</name>
    <name type="synonym">Asian wild rice</name>
    <dbReference type="NCBI Taxonomy" id="4529"/>
    <lineage>
        <taxon>Eukaryota</taxon>
        <taxon>Viridiplantae</taxon>
        <taxon>Streptophyta</taxon>
        <taxon>Embryophyta</taxon>
        <taxon>Tracheophyta</taxon>
        <taxon>Spermatophyta</taxon>
        <taxon>Magnoliopsida</taxon>
        <taxon>Liliopsida</taxon>
        <taxon>Poales</taxon>
        <taxon>Poaceae</taxon>
        <taxon>BOP clade</taxon>
        <taxon>Oryzoideae</taxon>
        <taxon>Oryzeae</taxon>
        <taxon>Oryzinae</taxon>
        <taxon>Oryza</taxon>
    </lineage>
</organism>